<evidence type="ECO:0000313" key="1">
    <source>
        <dbReference type="EMBL" id="SEC17466.1"/>
    </source>
</evidence>
<organism evidence="1 2">
    <name type="scientific">Pseudomonas mohnii</name>
    <dbReference type="NCBI Taxonomy" id="395600"/>
    <lineage>
        <taxon>Bacteria</taxon>
        <taxon>Pseudomonadati</taxon>
        <taxon>Pseudomonadota</taxon>
        <taxon>Gammaproteobacteria</taxon>
        <taxon>Pseudomonadales</taxon>
        <taxon>Pseudomonadaceae</taxon>
        <taxon>Pseudomonas</taxon>
    </lineage>
</organism>
<comment type="caution">
    <text evidence="1">The sequence shown here is derived from an EMBL/GenBank/DDBJ whole genome shotgun (WGS) entry which is preliminary data.</text>
</comment>
<dbReference type="EMBL" id="FNRV01000001">
    <property type="protein sequence ID" value="SEC17466.1"/>
    <property type="molecule type" value="Genomic_DNA"/>
</dbReference>
<proteinExistence type="predicted"/>
<protein>
    <submittedName>
        <fullName evidence="1">Uncharacterized protein</fullName>
    </submittedName>
</protein>
<evidence type="ECO:0000313" key="2">
    <source>
        <dbReference type="Proteomes" id="UP000199665"/>
    </source>
</evidence>
<gene>
    <name evidence="1" type="ORF">SAMN05216205_1675</name>
</gene>
<reference evidence="1 2" key="1">
    <citation type="submission" date="2016-10" db="EMBL/GenBank/DDBJ databases">
        <authorList>
            <person name="Varghese N."/>
            <person name="Submissions S."/>
        </authorList>
    </citation>
    <scope>NUCLEOTIDE SEQUENCE [LARGE SCALE GENOMIC DNA]</scope>
    <source>
        <strain evidence="1 2">DSM 18327</strain>
    </source>
</reference>
<sequence length="33" mass="3418">MLAMDDNDNAGFLGMGAAHTFIVSKLAPARGQP</sequence>
<keyword evidence="2" id="KW-1185">Reference proteome</keyword>
<dbReference type="Proteomes" id="UP000199665">
    <property type="component" value="Unassembled WGS sequence"/>
</dbReference>
<name>A0ABY0XU22_9PSED</name>
<accession>A0ABY0XU22</accession>